<evidence type="ECO:0000313" key="2">
    <source>
        <dbReference type="Proteomes" id="UP000055024"/>
    </source>
</evidence>
<dbReference type="Proteomes" id="UP000055024">
    <property type="component" value="Unassembled WGS sequence"/>
</dbReference>
<accession>A0A0V1HI81</accession>
<comment type="caution">
    <text evidence="1">The sequence shown here is derived from an EMBL/GenBank/DDBJ whole genome shotgun (WGS) entry which is preliminary data.</text>
</comment>
<evidence type="ECO:0000313" key="1">
    <source>
        <dbReference type="EMBL" id="KRZ10249.1"/>
    </source>
</evidence>
<name>A0A0V1HI81_9BILA</name>
<reference evidence="1 2" key="1">
    <citation type="submission" date="2015-01" db="EMBL/GenBank/DDBJ databases">
        <title>Evolution of Trichinella species and genotypes.</title>
        <authorList>
            <person name="Korhonen P.K."/>
            <person name="Edoardo P."/>
            <person name="Giuseppe L.R."/>
            <person name="Gasser R.B."/>
        </authorList>
    </citation>
    <scope>NUCLEOTIDE SEQUENCE [LARGE SCALE GENOMIC DNA]</scope>
    <source>
        <strain evidence="1">ISS1029</strain>
    </source>
</reference>
<dbReference type="AlphaFoldDB" id="A0A0V1HI81"/>
<proteinExistence type="predicted"/>
<gene>
    <name evidence="1" type="ORF">T11_4784</name>
</gene>
<keyword evidence="2" id="KW-1185">Reference proteome</keyword>
<sequence>MMWLAANRIAWNEKLFRDTGRFDRYGAPGTITMQQRRINHNELTIKPLPAYNPRRKARKTSIYARQKLISFKPSTCSDLFTMMNLKKEYHVVLFDLCDCCIGMEPKALCLTFAFCQHNSKQMVWTGLSMNNWHEFMHCAFRGPETGISERCSIGISLNGTVAIALACGIDPKALWHLHSVSTIVSKWFGLAYR</sequence>
<protein>
    <submittedName>
        <fullName evidence="1">Uncharacterized protein</fullName>
    </submittedName>
</protein>
<dbReference type="EMBL" id="JYDP01000062">
    <property type="protein sequence ID" value="KRZ10249.1"/>
    <property type="molecule type" value="Genomic_DNA"/>
</dbReference>
<organism evidence="1 2">
    <name type="scientific">Trichinella zimbabwensis</name>
    <dbReference type="NCBI Taxonomy" id="268475"/>
    <lineage>
        <taxon>Eukaryota</taxon>
        <taxon>Metazoa</taxon>
        <taxon>Ecdysozoa</taxon>
        <taxon>Nematoda</taxon>
        <taxon>Enoplea</taxon>
        <taxon>Dorylaimia</taxon>
        <taxon>Trichinellida</taxon>
        <taxon>Trichinellidae</taxon>
        <taxon>Trichinella</taxon>
    </lineage>
</organism>